<evidence type="ECO:0000313" key="4">
    <source>
        <dbReference type="Proteomes" id="UP000663828"/>
    </source>
</evidence>
<proteinExistence type="predicted"/>
<keyword evidence="1" id="KW-0472">Membrane</keyword>
<keyword evidence="1" id="KW-0812">Transmembrane</keyword>
<evidence type="ECO:0000313" key="3">
    <source>
        <dbReference type="EMBL" id="CAF1440728.1"/>
    </source>
</evidence>
<comment type="caution">
    <text evidence="2">The sequence shown here is derived from an EMBL/GenBank/DDBJ whole genome shotgun (WGS) entry which is preliminary data.</text>
</comment>
<dbReference type="EMBL" id="CAJNOR010001372">
    <property type="protein sequence ID" value="CAF1131173.1"/>
    <property type="molecule type" value="Genomic_DNA"/>
</dbReference>
<sequence length="151" mass="16612">MAFKISNTETKNSYSMHVQGDAEGINLHIVDGTTKGEETPVRAVMNSVGKTASKVITSARDLLSAPGTWLKDMQQNWFSYMVVIAIIFGSAALLYCALSIYCHRKKNSKVQSQFMELSKIFANKITHSPRSPALPTKFASVLPSLESNLQV</sequence>
<feature type="transmembrane region" description="Helical" evidence="1">
    <location>
        <begin position="77"/>
        <end position="102"/>
    </location>
</feature>
<dbReference type="Proteomes" id="UP000663828">
    <property type="component" value="Unassembled WGS sequence"/>
</dbReference>
<keyword evidence="4" id="KW-1185">Reference proteome</keyword>
<accession>A0A814REG5</accession>
<reference evidence="2" key="1">
    <citation type="submission" date="2021-02" db="EMBL/GenBank/DDBJ databases">
        <authorList>
            <person name="Nowell W R."/>
        </authorList>
    </citation>
    <scope>NUCLEOTIDE SEQUENCE</scope>
</reference>
<dbReference type="Proteomes" id="UP000663852">
    <property type="component" value="Unassembled WGS sequence"/>
</dbReference>
<dbReference type="AlphaFoldDB" id="A0A814REG5"/>
<gene>
    <name evidence="3" type="ORF">EDS130_LOCUS38851</name>
    <name evidence="2" type="ORF">XAT740_LOCUS19910</name>
</gene>
<dbReference type="EMBL" id="CAJNOJ010000417">
    <property type="protein sequence ID" value="CAF1440728.1"/>
    <property type="molecule type" value="Genomic_DNA"/>
</dbReference>
<protein>
    <submittedName>
        <fullName evidence="2">Uncharacterized protein</fullName>
    </submittedName>
</protein>
<keyword evidence="1" id="KW-1133">Transmembrane helix</keyword>
<evidence type="ECO:0000256" key="1">
    <source>
        <dbReference type="SAM" id="Phobius"/>
    </source>
</evidence>
<name>A0A814REG5_ADIRI</name>
<organism evidence="2 4">
    <name type="scientific">Adineta ricciae</name>
    <name type="common">Rotifer</name>
    <dbReference type="NCBI Taxonomy" id="249248"/>
    <lineage>
        <taxon>Eukaryota</taxon>
        <taxon>Metazoa</taxon>
        <taxon>Spiralia</taxon>
        <taxon>Gnathifera</taxon>
        <taxon>Rotifera</taxon>
        <taxon>Eurotatoria</taxon>
        <taxon>Bdelloidea</taxon>
        <taxon>Adinetida</taxon>
        <taxon>Adinetidae</taxon>
        <taxon>Adineta</taxon>
    </lineage>
</organism>
<evidence type="ECO:0000313" key="2">
    <source>
        <dbReference type="EMBL" id="CAF1131173.1"/>
    </source>
</evidence>